<dbReference type="Gene3D" id="1.10.10.10">
    <property type="entry name" value="Winged helix-like DNA-binding domain superfamily/Winged helix DNA-binding domain"/>
    <property type="match status" value="1"/>
</dbReference>
<feature type="region of interest" description="Disordered" evidence="3">
    <location>
        <begin position="86"/>
        <end position="105"/>
    </location>
</feature>
<comment type="caution">
    <text evidence="5">The sequence shown here is derived from an EMBL/GenBank/DDBJ whole genome shotgun (WGS) entry which is preliminary data.</text>
</comment>
<evidence type="ECO:0000256" key="1">
    <source>
        <dbReference type="ARBA" id="ARBA00023015"/>
    </source>
</evidence>
<organism evidence="5 6">
    <name type="scientific">Natrialba taiwanensis DSM 12281</name>
    <dbReference type="NCBI Taxonomy" id="1230458"/>
    <lineage>
        <taxon>Archaea</taxon>
        <taxon>Methanobacteriati</taxon>
        <taxon>Methanobacteriota</taxon>
        <taxon>Stenosarchaea group</taxon>
        <taxon>Halobacteria</taxon>
        <taxon>Halobacteriales</taxon>
        <taxon>Natrialbaceae</taxon>
        <taxon>Natrialba</taxon>
    </lineage>
</organism>
<dbReference type="EMBL" id="AOIL01000009">
    <property type="protein sequence ID" value="ELY96440.1"/>
    <property type="molecule type" value="Genomic_DNA"/>
</dbReference>
<dbReference type="SUPFAM" id="SSF88659">
    <property type="entry name" value="Sigma3 and sigma4 domains of RNA polymerase sigma factors"/>
    <property type="match status" value="1"/>
</dbReference>
<accession>M0ACF0</accession>
<evidence type="ECO:0000256" key="3">
    <source>
        <dbReference type="SAM" id="MobiDB-lite"/>
    </source>
</evidence>
<protein>
    <submittedName>
        <fullName evidence="5">Bacterio-opsin activator-like protein</fullName>
    </submittedName>
</protein>
<dbReference type="InterPro" id="IPR007050">
    <property type="entry name" value="HTH_bacterioopsin"/>
</dbReference>
<name>M0ACF0_9EURY</name>
<gene>
    <name evidence="5" type="ORF">C484_01960</name>
</gene>
<dbReference type="PATRIC" id="fig|1230458.4.peg.384"/>
<keyword evidence="2" id="KW-0804">Transcription</keyword>
<dbReference type="AlphaFoldDB" id="M0ACF0"/>
<dbReference type="Proteomes" id="UP000011648">
    <property type="component" value="Unassembled WGS sequence"/>
</dbReference>
<dbReference type="Pfam" id="PF04967">
    <property type="entry name" value="HTH_10"/>
    <property type="match status" value="1"/>
</dbReference>
<feature type="domain" description="HTH bat-type" evidence="4">
    <location>
        <begin position="103"/>
        <end position="154"/>
    </location>
</feature>
<sequence>MEFERCHDFTGRATNYGNASCELFVEYDHRNTMSDALLSHGFIHDAPVRVRDGREYWPVVATGDREDLNARLDSLREEKDADVSVRRVVSSNRSHSQPNQETLSERQREVFELACTHDYYAWPRGITTKELAKKTDISKTTLLEHLRKAEAKLLDQE</sequence>
<dbReference type="STRING" id="1230458.C484_01960"/>
<dbReference type="OrthoDB" id="194721at2157"/>
<dbReference type="InterPro" id="IPR013324">
    <property type="entry name" value="RNA_pol_sigma_r3/r4-like"/>
</dbReference>
<dbReference type="PANTHER" id="PTHR34236">
    <property type="entry name" value="DIMETHYL SULFOXIDE REDUCTASE TRANSCRIPTIONAL ACTIVATOR"/>
    <property type="match status" value="1"/>
</dbReference>
<dbReference type="PANTHER" id="PTHR34236:SF1">
    <property type="entry name" value="DIMETHYL SULFOXIDE REDUCTASE TRANSCRIPTIONAL ACTIVATOR"/>
    <property type="match status" value="1"/>
</dbReference>
<reference evidence="5 6" key="1">
    <citation type="journal article" date="2014" name="PLoS Genet.">
        <title>Phylogenetically driven sequencing of extremely halophilic archaea reveals strategies for static and dynamic osmo-response.</title>
        <authorList>
            <person name="Becker E.A."/>
            <person name="Seitzer P.M."/>
            <person name="Tritt A."/>
            <person name="Larsen D."/>
            <person name="Krusor M."/>
            <person name="Yao A.I."/>
            <person name="Wu D."/>
            <person name="Madern D."/>
            <person name="Eisen J.A."/>
            <person name="Darling A.E."/>
            <person name="Facciotti M.T."/>
        </authorList>
    </citation>
    <scope>NUCLEOTIDE SEQUENCE [LARGE SCALE GENOMIC DNA]</scope>
    <source>
        <strain evidence="5 6">DSM 12281</strain>
    </source>
</reference>
<evidence type="ECO:0000256" key="2">
    <source>
        <dbReference type="ARBA" id="ARBA00023163"/>
    </source>
</evidence>
<dbReference type="InterPro" id="IPR036388">
    <property type="entry name" value="WH-like_DNA-bd_sf"/>
</dbReference>
<evidence type="ECO:0000313" key="6">
    <source>
        <dbReference type="Proteomes" id="UP000011648"/>
    </source>
</evidence>
<proteinExistence type="predicted"/>
<evidence type="ECO:0000313" key="5">
    <source>
        <dbReference type="EMBL" id="ELY96440.1"/>
    </source>
</evidence>
<keyword evidence="6" id="KW-1185">Reference proteome</keyword>
<evidence type="ECO:0000259" key="4">
    <source>
        <dbReference type="Pfam" id="PF04967"/>
    </source>
</evidence>
<keyword evidence="1" id="KW-0805">Transcription regulation</keyword>